<proteinExistence type="predicted"/>
<keyword evidence="1" id="KW-0812">Transmembrane</keyword>
<name>A0A495X5X6_9PSEU</name>
<keyword evidence="1" id="KW-1133">Transmembrane helix</keyword>
<keyword evidence="1" id="KW-0472">Membrane</keyword>
<gene>
    <name evidence="2" type="ORF">DFJ66_2602</name>
</gene>
<dbReference type="AlphaFoldDB" id="A0A495X5X6"/>
<dbReference type="Proteomes" id="UP000272729">
    <property type="component" value="Unassembled WGS sequence"/>
</dbReference>
<evidence type="ECO:0000313" key="2">
    <source>
        <dbReference type="EMBL" id="RKT69382.1"/>
    </source>
</evidence>
<evidence type="ECO:0000313" key="3">
    <source>
        <dbReference type="Proteomes" id="UP000272729"/>
    </source>
</evidence>
<accession>A0A495X5X6</accession>
<feature type="transmembrane region" description="Helical" evidence="1">
    <location>
        <begin position="51"/>
        <end position="74"/>
    </location>
</feature>
<keyword evidence="3" id="KW-1185">Reference proteome</keyword>
<dbReference type="EMBL" id="RBXR01000001">
    <property type="protein sequence ID" value="RKT69382.1"/>
    <property type="molecule type" value="Genomic_DNA"/>
</dbReference>
<protein>
    <submittedName>
        <fullName evidence="2">Uncharacterized protein</fullName>
    </submittedName>
</protein>
<dbReference type="InterPro" id="IPR045428">
    <property type="entry name" value="EACC1"/>
</dbReference>
<sequence length="127" mass="13505">MEVRMHVICQDADTERESLLQWLCLEDELRGRVTVEQPEPVPGQMGGWSDVLVAALGGGGAVAVLAGAISTWLAHRRPDVEIEVTGPDGRSVRLSVNDARHTDAADAVRRALDTVGPGRALDEGQAG</sequence>
<evidence type="ECO:0000256" key="1">
    <source>
        <dbReference type="SAM" id="Phobius"/>
    </source>
</evidence>
<organism evidence="2 3">
    <name type="scientific">Saccharothrix variisporea</name>
    <dbReference type="NCBI Taxonomy" id="543527"/>
    <lineage>
        <taxon>Bacteria</taxon>
        <taxon>Bacillati</taxon>
        <taxon>Actinomycetota</taxon>
        <taxon>Actinomycetes</taxon>
        <taxon>Pseudonocardiales</taxon>
        <taxon>Pseudonocardiaceae</taxon>
        <taxon>Saccharothrix</taxon>
    </lineage>
</organism>
<dbReference type="Pfam" id="PF19953">
    <property type="entry name" value="EACC1"/>
    <property type="match status" value="1"/>
</dbReference>
<comment type="caution">
    <text evidence="2">The sequence shown here is derived from an EMBL/GenBank/DDBJ whole genome shotgun (WGS) entry which is preliminary data.</text>
</comment>
<dbReference type="RefSeq" id="WP_211351112.1">
    <property type="nucleotide sequence ID" value="NZ_JBIUBA010000002.1"/>
</dbReference>
<reference evidence="2 3" key="1">
    <citation type="submission" date="2018-10" db="EMBL/GenBank/DDBJ databases">
        <title>Sequencing the genomes of 1000 actinobacteria strains.</title>
        <authorList>
            <person name="Klenk H.-P."/>
        </authorList>
    </citation>
    <scope>NUCLEOTIDE SEQUENCE [LARGE SCALE GENOMIC DNA]</scope>
    <source>
        <strain evidence="2 3">DSM 43911</strain>
    </source>
</reference>